<dbReference type="GO" id="GO:0043164">
    <property type="term" value="P:Gram-negative-bacterium-type cell wall biogenesis"/>
    <property type="evidence" value="ECO:0007669"/>
    <property type="project" value="TreeGrafter"/>
</dbReference>
<feature type="domain" description="DUF218" evidence="2">
    <location>
        <begin position="84"/>
        <end position="247"/>
    </location>
</feature>
<evidence type="ECO:0000259" key="2">
    <source>
        <dbReference type="Pfam" id="PF02698"/>
    </source>
</evidence>
<keyword evidence="1" id="KW-0812">Transmembrane</keyword>
<protein>
    <submittedName>
        <fullName evidence="3">Uncharacterized SAM-binding protein YcdF (DUF218 family)</fullName>
    </submittedName>
</protein>
<dbReference type="InterPro" id="IPR003848">
    <property type="entry name" value="DUF218"/>
</dbReference>
<dbReference type="AlphaFoldDB" id="A0A840BPB2"/>
<dbReference type="EMBL" id="JACIET010000002">
    <property type="protein sequence ID" value="MBB4014474.1"/>
    <property type="molecule type" value="Genomic_DNA"/>
</dbReference>
<evidence type="ECO:0000256" key="1">
    <source>
        <dbReference type="SAM" id="Phobius"/>
    </source>
</evidence>
<evidence type="ECO:0000313" key="4">
    <source>
        <dbReference type="Proteomes" id="UP000561045"/>
    </source>
</evidence>
<dbReference type="GO" id="GO:0000270">
    <property type="term" value="P:peptidoglycan metabolic process"/>
    <property type="evidence" value="ECO:0007669"/>
    <property type="project" value="TreeGrafter"/>
</dbReference>
<comment type="caution">
    <text evidence="3">The sequence shown here is derived from an EMBL/GenBank/DDBJ whole genome shotgun (WGS) entry which is preliminary data.</text>
</comment>
<dbReference type="Proteomes" id="UP000561045">
    <property type="component" value="Unassembled WGS sequence"/>
</dbReference>
<dbReference type="Pfam" id="PF02698">
    <property type="entry name" value="DUF218"/>
    <property type="match status" value="1"/>
</dbReference>
<reference evidence="3 4" key="1">
    <citation type="submission" date="2020-08" db="EMBL/GenBank/DDBJ databases">
        <title>Genomic Encyclopedia of Type Strains, Phase IV (KMG-IV): sequencing the most valuable type-strain genomes for metagenomic binning, comparative biology and taxonomic classification.</title>
        <authorList>
            <person name="Goeker M."/>
        </authorList>
    </citation>
    <scope>NUCLEOTIDE SEQUENCE [LARGE SCALE GENOMIC DNA]</scope>
    <source>
        <strain evidence="3 4">DSM 106739</strain>
    </source>
</reference>
<feature type="transmembrane region" description="Helical" evidence="1">
    <location>
        <begin position="13"/>
        <end position="35"/>
    </location>
</feature>
<keyword evidence="1" id="KW-1133">Transmembrane helix</keyword>
<accession>A0A840BPB2</accession>
<keyword evidence="1" id="KW-0472">Membrane</keyword>
<dbReference type="GO" id="GO:0005886">
    <property type="term" value="C:plasma membrane"/>
    <property type="evidence" value="ECO:0007669"/>
    <property type="project" value="TreeGrafter"/>
</dbReference>
<feature type="transmembrane region" description="Helical" evidence="1">
    <location>
        <begin position="44"/>
        <end position="66"/>
    </location>
</feature>
<evidence type="ECO:0000313" key="3">
    <source>
        <dbReference type="EMBL" id="MBB4014474.1"/>
    </source>
</evidence>
<gene>
    <name evidence="3" type="ORF">GGR36_003820</name>
</gene>
<dbReference type="Gene3D" id="3.40.50.620">
    <property type="entry name" value="HUPs"/>
    <property type="match status" value="1"/>
</dbReference>
<dbReference type="PANTHER" id="PTHR30336:SF4">
    <property type="entry name" value="ENVELOPE BIOGENESIS FACTOR ELYC"/>
    <property type="match status" value="1"/>
</dbReference>
<name>A0A840BPB2_9RHOO</name>
<dbReference type="CDD" id="cd06259">
    <property type="entry name" value="YdcF-like"/>
    <property type="match status" value="1"/>
</dbReference>
<organism evidence="3 4">
    <name type="scientific">Niveibacterium umoris</name>
    <dbReference type="NCBI Taxonomy" id="1193620"/>
    <lineage>
        <taxon>Bacteria</taxon>
        <taxon>Pseudomonadati</taxon>
        <taxon>Pseudomonadota</taxon>
        <taxon>Betaproteobacteria</taxon>
        <taxon>Rhodocyclales</taxon>
        <taxon>Rhodocyclaceae</taxon>
        <taxon>Niveibacterium</taxon>
    </lineage>
</organism>
<dbReference type="InterPro" id="IPR051599">
    <property type="entry name" value="Cell_Envelope_Assoc"/>
</dbReference>
<sequence length="257" mass="28044">MDLHTLAFLAKKLIGIFLLPPMLPLTLVMLGLLLMKRRPRSGRWLAWGGVAVGVLLSWPVSVGWMLRELEHDAPITASQLKQAQAIVILAGGRRRYAPEFGGETISRITLERTLYGARLAKQSGLPVLVTGGSPTRGTPEAELMRRTLRDDFGVAARWVEGASLDTRENAVFSAQLLSAAGIKRIALVTHAAHMPRSIREFEQAGLTVYPAPTAYFTGRDDAPDALPDLPNANSAYAGFYALHEWLGLIALRLRSAL</sequence>
<dbReference type="InterPro" id="IPR014729">
    <property type="entry name" value="Rossmann-like_a/b/a_fold"/>
</dbReference>
<proteinExistence type="predicted"/>
<keyword evidence="4" id="KW-1185">Reference proteome</keyword>
<dbReference type="RefSeq" id="WP_183636629.1">
    <property type="nucleotide sequence ID" value="NZ_BAABLE010000009.1"/>
</dbReference>
<dbReference type="PANTHER" id="PTHR30336">
    <property type="entry name" value="INNER MEMBRANE PROTEIN, PROBABLE PERMEASE"/>
    <property type="match status" value="1"/>
</dbReference>